<dbReference type="PANTHER" id="PTHR31760">
    <property type="entry name" value="S-ADENOSYL-L-METHIONINE-DEPENDENT METHYLTRANSFERASES SUPERFAMILY PROTEIN"/>
    <property type="match status" value="1"/>
</dbReference>
<dbReference type="EC" id="2.1.1.170" evidence="4"/>
<dbReference type="Pfam" id="PF02527">
    <property type="entry name" value="GidB"/>
    <property type="match status" value="1"/>
</dbReference>
<dbReference type="InterPro" id="IPR003682">
    <property type="entry name" value="rRNA_ssu_MeTfrase_G"/>
</dbReference>
<dbReference type="InterPro" id="IPR029063">
    <property type="entry name" value="SAM-dependent_MTases_sf"/>
</dbReference>
<accession>A0A3B0UW74</accession>
<dbReference type="AlphaFoldDB" id="A0A3B0UW74"/>
<keyword evidence="1" id="KW-0963">Cytoplasm</keyword>
<keyword evidence="4" id="KW-0489">Methyltransferase</keyword>
<keyword evidence="2" id="KW-0698">rRNA processing</keyword>
<dbReference type="HAMAP" id="MF_00074">
    <property type="entry name" value="16SrRNA_methyltr_G"/>
    <property type="match status" value="1"/>
</dbReference>
<evidence type="ECO:0000256" key="3">
    <source>
        <dbReference type="ARBA" id="ARBA00022679"/>
    </source>
</evidence>
<keyword evidence="3 4" id="KW-0808">Transferase</keyword>
<dbReference type="NCBIfam" id="TIGR00138">
    <property type="entry name" value="rsmG_gidB"/>
    <property type="match status" value="1"/>
</dbReference>
<protein>
    <submittedName>
        <fullName evidence="4">16S rRNA (Guanine(527)-N(7))-methyltransferase</fullName>
        <ecNumber evidence="4">2.1.1.170</ecNumber>
    </submittedName>
</protein>
<organism evidence="4">
    <name type="scientific">hydrothermal vent metagenome</name>
    <dbReference type="NCBI Taxonomy" id="652676"/>
    <lineage>
        <taxon>unclassified sequences</taxon>
        <taxon>metagenomes</taxon>
        <taxon>ecological metagenomes</taxon>
    </lineage>
</organism>
<dbReference type="CDD" id="cd02440">
    <property type="entry name" value="AdoMet_MTases"/>
    <property type="match status" value="1"/>
</dbReference>
<evidence type="ECO:0000256" key="2">
    <source>
        <dbReference type="ARBA" id="ARBA00022552"/>
    </source>
</evidence>
<dbReference type="GO" id="GO:0005829">
    <property type="term" value="C:cytosol"/>
    <property type="evidence" value="ECO:0007669"/>
    <property type="project" value="TreeGrafter"/>
</dbReference>
<proteinExistence type="inferred from homology"/>
<dbReference type="SUPFAM" id="SSF53335">
    <property type="entry name" value="S-adenosyl-L-methionine-dependent methyltransferases"/>
    <property type="match status" value="1"/>
</dbReference>
<name>A0A3B0UW74_9ZZZZ</name>
<dbReference type="Gene3D" id="3.40.50.150">
    <property type="entry name" value="Vaccinia Virus protein VP39"/>
    <property type="match status" value="1"/>
</dbReference>
<gene>
    <name evidence="4" type="ORF">MNBD_ALPHA11-1770</name>
</gene>
<dbReference type="EMBL" id="UOEQ01000521">
    <property type="protein sequence ID" value="VAW24294.1"/>
    <property type="molecule type" value="Genomic_DNA"/>
</dbReference>
<dbReference type="PIRSF" id="PIRSF003078">
    <property type="entry name" value="GidB"/>
    <property type="match status" value="1"/>
</dbReference>
<dbReference type="GO" id="GO:0070043">
    <property type="term" value="F:rRNA (guanine-N7-)-methyltransferase activity"/>
    <property type="evidence" value="ECO:0007669"/>
    <property type="project" value="TreeGrafter"/>
</dbReference>
<evidence type="ECO:0000313" key="4">
    <source>
        <dbReference type="EMBL" id="VAW24294.1"/>
    </source>
</evidence>
<dbReference type="PANTHER" id="PTHR31760:SF0">
    <property type="entry name" value="S-ADENOSYL-L-METHIONINE-DEPENDENT METHYLTRANSFERASES SUPERFAMILY PROTEIN"/>
    <property type="match status" value="1"/>
</dbReference>
<sequence length="211" mass="23618">MADDLENTTFADILTISDVSKFDLEKYKKLLIKWQKVQNLVSRETLDDIWQRHFADSLQILDYIPKSTTKILDIGSGGGFPAVPLAIVLRDTSAVFHLVEANRRKVSFLRAVSRELELGLNVHGGRAEHVDPIEIGPIDVITSRATAPLSRLLGLALPFWGEDTVAIFHKGHEFGAELTESRANWCFDVVRRASSVDVSGVILEIRRLKSR</sequence>
<reference evidence="4" key="1">
    <citation type="submission" date="2018-06" db="EMBL/GenBank/DDBJ databases">
        <authorList>
            <person name="Zhirakovskaya E."/>
        </authorList>
    </citation>
    <scope>NUCLEOTIDE SEQUENCE</scope>
</reference>
<evidence type="ECO:0000256" key="1">
    <source>
        <dbReference type="ARBA" id="ARBA00022490"/>
    </source>
</evidence>